<evidence type="ECO:0000256" key="6">
    <source>
        <dbReference type="SAM" id="MobiDB-lite"/>
    </source>
</evidence>
<feature type="compositionally biased region" description="Basic and acidic residues" evidence="6">
    <location>
        <begin position="119"/>
        <end position="129"/>
    </location>
</feature>
<dbReference type="OrthoDB" id="5419666at2759"/>
<feature type="compositionally biased region" description="Polar residues" evidence="6">
    <location>
        <begin position="98"/>
        <end position="109"/>
    </location>
</feature>
<dbReference type="FunFam" id="3.30.170.10:FF:000002">
    <property type="entry name" value="Cyclin-dependent kinases regulatory subunit"/>
    <property type="match status" value="1"/>
</dbReference>
<gene>
    <name evidence="7" type="ORF">GTA08_BOTSDO02425</name>
</gene>
<comment type="caution">
    <text evidence="7">The sequence shown here is derived from an EMBL/GenBank/DDBJ whole genome shotgun (WGS) entry which is preliminary data.</text>
</comment>
<feature type="compositionally biased region" description="Basic and acidic residues" evidence="6">
    <location>
        <begin position="75"/>
        <end position="84"/>
    </location>
</feature>
<feature type="compositionally biased region" description="Polar residues" evidence="6">
    <location>
        <begin position="31"/>
        <end position="42"/>
    </location>
</feature>
<evidence type="ECO:0000256" key="5">
    <source>
        <dbReference type="RuleBase" id="RU311113"/>
    </source>
</evidence>
<organism evidence="7 8">
    <name type="scientific">Botryosphaeria dothidea</name>
    <dbReference type="NCBI Taxonomy" id="55169"/>
    <lineage>
        <taxon>Eukaryota</taxon>
        <taxon>Fungi</taxon>
        <taxon>Dikarya</taxon>
        <taxon>Ascomycota</taxon>
        <taxon>Pezizomycotina</taxon>
        <taxon>Dothideomycetes</taxon>
        <taxon>Dothideomycetes incertae sedis</taxon>
        <taxon>Botryosphaeriales</taxon>
        <taxon>Botryosphaeriaceae</taxon>
        <taxon>Botryosphaeria</taxon>
    </lineage>
</organism>
<dbReference type="Gene3D" id="3.30.170.10">
    <property type="entry name" value="Cyclin-dependent kinase, regulatory subunit"/>
    <property type="match status" value="1"/>
</dbReference>
<dbReference type="SMART" id="SM01084">
    <property type="entry name" value="CKS"/>
    <property type="match status" value="1"/>
</dbReference>
<feature type="region of interest" description="Disordered" evidence="6">
    <location>
        <begin position="57"/>
        <end position="265"/>
    </location>
</feature>
<feature type="compositionally biased region" description="Basic and acidic residues" evidence="6">
    <location>
        <begin position="213"/>
        <end position="222"/>
    </location>
</feature>
<dbReference type="GO" id="GO:0000307">
    <property type="term" value="C:cyclin-dependent protein kinase holoenzyme complex"/>
    <property type="evidence" value="ECO:0007669"/>
    <property type="project" value="UniProtKB-ARBA"/>
</dbReference>
<dbReference type="EMBL" id="WWBZ02000016">
    <property type="protein sequence ID" value="KAF4310210.1"/>
    <property type="molecule type" value="Genomic_DNA"/>
</dbReference>
<dbReference type="Pfam" id="PF01111">
    <property type="entry name" value="CKS"/>
    <property type="match status" value="1"/>
</dbReference>
<dbReference type="GO" id="GO:0030295">
    <property type="term" value="F:protein kinase activator activity"/>
    <property type="evidence" value="ECO:0007669"/>
    <property type="project" value="UniProtKB-ARBA"/>
</dbReference>
<evidence type="ECO:0000256" key="3">
    <source>
        <dbReference type="ARBA" id="ARBA00023306"/>
    </source>
</evidence>
<dbReference type="InterPro" id="IPR036858">
    <property type="entry name" value="Cyclin-dep_kinase_reg-sub_sf"/>
</dbReference>
<evidence type="ECO:0000256" key="4">
    <source>
        <dbReference type="ARBA" id="ARBA00068939"/>
    </source>
</evidence>
<comment type="function">
    <text evidence="5">Binds to the catalytic subunit of the cyclin dependent kinases and is essential for their biological function.</text>
</comment>
<dbReference type="PROSITE" id="PS00945">
    <property type="entry name" value="CKS_2"/>
    <property type="match status" value="1"/>
</dbReference>
<evidence type="ECO:0000256" key="1">
    <source>
        <dbReference type="ARBA" id="ARBA00007782"/>
    </source>
</evidence>
<reference evidence="7" key="1">
    <citation type="submission" date="2020-04" db="EMBL/GenBank/DDBJ databases">
        <title>Genome Assembly and Annotation of Botryosphaeria dothidea sdau 11-99, a Latent Pathogen of Apple Fruit Ring Rot in China.</title>
        <authorList>
            <person name="Yu C."/>
            <person name="Diao Y."/>
            <person name="Lu Q."/>
            <person name="Zhao J."/>
            <person name="Cui S."/>
            <person name="Peng C."/>
            <person name="He B."/>
            <person name="Liu H."/>
        </authorList>
    </citation>
    <scope>NUCLEOTIDE SEQUENCE [LARGE SCALE GENOMIC DNA]</scope>
    <source>
        <strain evidence="7">Sdau11-99</strain>
    </source>
</reference>
<keyword evidence="3 5" id="KW-0131">Cell cycle</keyword>
<name>A0A8H4N5W8_9PEZI</name>
<dbReference type="InterPro" id="IPR000789">
    <property type="entry name" value="Cyclin-dep_kinase_reg-sub"/>
</dbReference>
<accession>A0A8H4N5W8</accession>
<comment type="similarity">
    <text evidence="1 5">Belongs to the CKS family.</text>
</comment>
<keyword evidence="2 5" id="KW-0132">Cell division</keyword>
<dbReference type="GO" id="GO:0051301">
    <property type="term" value="P:cell division"/>
    <property type="evidence" value="ECO:0007669"/>
    <property type="project" value="UniProtKB-UniRule"/>
</dbReference>
<evidence type="ECO:0000256" key="2">
    <source>
        <dbReference type="ARBA" id="ARBA00022618"/>
    </source>
</evidence>
<dbReference type="AlphaFoldDB" id="A0A8H4N5W8"/>
<feature type="region of interest" description="Disordered" evidence="6">
    <location>
        <begin position="1"/>
        <end position="42"/>
    </location>
</feature>
<keyword evidence="8" id="KW-1185">Reference proteome</keyword>
<feature type="compositionally biased region" description="Basic and acidic residues" evidence="6">
    <location>
        <begin position="178"/>
        <end position="200"/>
    </location>
</feature>
<feature type="compositionally biased region" description="Low complexity" evidence="6">
    <location>
        <begin position="85"/>
        <end position="97"/>
    </location>
</feature>
<feature type="region of interest" description="Disordered" evidence="6">
    <location>
        <begin position="359"/>
        <end position="391"/>
    </location>
</feature>
<sequence length="544" mass="60930">MTDFISRSLTTRRAKKPEKVATAPSRAFSMKKSSNPSINRVQISGPVNLISTTNMLSYNAPDIPGLRQASAESHSTSHSEESDRSSTSSGSRGVSTDASSVDSLPTSPEINHLTGFFDSAKKAAPERSHTPRSHSKSSSRPSMEQVNRSLESKRSMDNMQSKRSLDSKRSFDIGSTKRTLETKRSMDSIRAAHESSRKAQETIPSVPQRARSHSKEAHEVMARKRSIRNMGPPNSLHSRSSSLQEQRSSVDMFKSGGGVEPNHPFGRELEQLNEVVEELGGVIRDVEMDEDTRYMLEKGLQKFCASDYLAEIAPYMATAASPPHLSKPAVVAPPVRACALPSIYSTRRAPDARRVVTTPRYPSAAAPPSTTSRPHLSIAPTRPKTPPHTPAHRLTRQSLRLESPRAALALPLVNVGPHPRCQQHHDRATMDMGIDITRRNKKPRPLSEPEKDKLDEFVESIHYSARYSDSEYEYRHVQLPKQMLKVIPKEYFDGSRGTLKLLWEKEWRALGITQSLGWEHYEVHEPEPHILLFKRPINYQPPMH</sequence>
<dbReference type="PANTHER" id="PTHR23415">
    <property type="entry name" value="CYCLIN-DEPENDENT KINASES REGULATORY SUBUNIT/60S RIBOSOME SUBUNIT BIOGENESIS PROTEIN NIP7"/>
    <property type="match status" value="1"/>
</dbReference>
<proteinExistence type="inferred from homology"/>
<dbReference type="PRINTS" id="PR00296">
    <property type="entry name" value="CYCLINKINASE"/>
</dbReference>
<protein>
    <recommendedName>
        <fullName evidence="4 5">Cyclin-dependent kinases regulatory subunit</fullName>
    </recommendedName>
</protein>
<dbReference type="SUPFAM" id="SSF55637">
    <property type="entry name" value="Cell cycle regulatory proteins"/>
    <property type="match status" value="1"/>
</dbReference>
<evidence type="ECO:0000313" key="7">
    <source>
        <dbReference type="EMBL" id="KAF4310210.1"/>
    </source>
</evidence>
<evidence type="ECO:0000313" key="8">
    <source>
        <dbReference type="Proteomes" id="UP000572817"/>
    </source>
</evidence>
<dbReference type="Proteomes" id="UP000572817">
    <property type="component" value="Unassembled WGS sequence"/>
</dbReference>
<feature type="compositionally biased region" description="Low complexity" evidence="6">
    <location>
        <begin position="235"/>
        <end position="249"/>
    </location>
</feature>
<dbReference type="GO" id="GO:0016538">
    <property type="term" value="F:cyclin-dependent protein serine/threonine kinase regulator activity"/>
    <property type="evidence" value="ECO:0007669"/>
    <property type="project" value="InterPro"/>
</dbReference>